<sequence length="254" mass="27030">MSSLFWLEGRIALVTGASRGLGFAMAEALAAHGSRVILNGRDPATVGEAATRLRSLGYQAEPLAFDVTDPAASADAIERIREVHGRLDILVNNAGMQHRVPVTEWTDADFERVIATNLTSCFRLAREVVPLMLAQKWGRIINTGSVSAILGRPTIHAYTAAKAGLHGLTRSLAAELGRHGITVNALAPGYFATELNTALLQDEAFSAWVRQRTPLGRWAEPHELGGAVVFLASDAASYVTGHVLAVDGGISVTL</sequence>
<dbReference type="EMBL" id="JBBLZC010000002">
    <property type="protein sequence ID" value="MEK0082232.1"/>
    <property type="molecule type" value="Genomic_DNA"/>
</dbReference>
<name>A0ABU8XQG8_9PROT</name>
<dbReference type="Proteomes" id="UP001375743">
    <property type="component" value="Unassembled WGS sequence"/>
</dbReference>
<comment type="caution">
    <text evidence="3">The sequence shown here is derived from an EMBL/GenBank/DDBJ whole genome shotgun (WGS) entry which is preliminary data.</text>
</comment>
<feature type="domain" description="Ketoreductase" evidence="2">
    <location>
        <begin position="10"/>
        <end position="189"/>
    </location>
</feature>
<dbReference type="SUPFAM" id="SSF51735">
    <property type="entry name" value="NAD(P)-binding Rossmann-fold domains"/>
    <property type="match status" value="1"/>
</dbReference>
<dbReference type="PRINTS" id="PR00080">
    <property type="entry name" value="SDRFAMILY"/>
</dbReference>
<evidence type="ECO:0000259" key="2">
    <source>
        <dbReference type="SMART" id="SM00822"/>
    </source>
</evidence>
<dbReference type="InterPro" id="IPR050259">
    <property type="entry name" value="SDR"/>
</dbReference>
<dbReference type="PANTHER" id="PTHR42879">
    <property type="entry name" value="3-OXOACYL-(ACYL-CARRIER-PROTEIN) REDUCTASE"/>
    <property type="match status" value="1"/>
</dbReference>
<evidence type="ECO:0000256" key="1">
    <source>
        <dbReference type="ARBA" id="ARBA00006484"/>
    </source>
</evidence>
<dbReference type="NCBIfam" id="NF009466">
    <property type="entry name" value="PRK12826.1-2"/>
    <property type="match status" value="1"/>
</dbReference>
<dbReference type="InterPro" id="IPR002347">
    <property type="entry name" value="SDR_fam"/>
</dbReference>
<reference evidence="3 4" key="1">
    <citation type="submission" date="2024-01" db="EMBL/GenBank/DDBJ databases">
        <title>Multi-omics insights into the function and evolution of sodium benzoate biodegradation pathways in Benzoatithermus flavus gen. nov., sp. nov. from hot spring.</title>
        <authorList>
            <person name="Hu C.-J."/>
            <person name="Li W.-J."/>
        </authorList>
    </citation>
    <scope>NUCLEOTIDE SEQUENCE [LARGE SCALE GENOMIC DNA]</scope>
    <source>
        <strain evidence="3 4">SYSU G07066</strain>
    </source>
</reference>
<dbReference type="PROSITE" id="PS00061">
    <property type="entry name" value="ADH_SHORT"/>
    <property type="match status" value="1"/>
</dbReference>
<dbReference type="RefSeq" id="WP_418158080.1">
    <property type="nucleotide sequence ID" value="NZ_JBBLZC010000002.1"/>
</dbReference>
<proteinExistence type="inferred from homology"/>
<gene>
    <name evidence="3" type="ORF">U1T56_03640</name>
</gene>
<accession>A0ABU8XQG8</accession>
<organism evidence="3 4">
    <name type="scientific">Benzoatithermus flavus</name>
    <dbReference type="NCBI Taxonomy" id="3108223"/>
    <lineage>
        <taxon>Bacteria</taxon>
        <taxon>Pseudomonadati</taxon>
        <taxon>Pseudomonadota</taxon>
        <taxon>Alphaproteobacteria</taxon>
        <taxon>Geminicoccales</taxon>
        <taxon>Geminicoccaceae</taxon>
        <taxon>Benzoatithermus</taxon>
    </lineage>
</organism>
<dbReference type="InterPro" id="IPR036291">
    <property type="entry name" value="NAD(P)-bd_dom_sf"/>
</dbReference>
<dbReference type="SMART" id="SM00822">
    <property type="entry name" value="PKS_KR"/>
    <property type="match status" value="1"/>
</dbReference>
<evidence type="ECO:0000313" key="3">
    <source>
        <dbReference type="EMBL" id="MEK0082232.1"/>
    </source>
</evidence>
<dbReference type="PRINTS" id="PR00081">
    <property type="entry name" value="GDHRDH"/>
</dbReference>
<keyword evidence="4" id="KW-1185">Reference proteome</keyword>
<dbReference type="Gene3D" id="3.40.50.720">
    <property type="entry name" value="NAD(P)-binding Rossmann-like Domain"/>
    <property type="match status" value="1"/>
</dbReference>
<dbReference type="PANTHER" id="PTHR42879:SF2">
    <property type="entry name" value="3-OXOACYL-[ACYL-CARRIER-PROTEIN] REDUCTASE FABG"/>
    <property type="match status" value="1"/>
</dbReference>
<protein>
    <submittedName>
        <fullName evidence="3">SDR family oxidoreductase</fullName>
    </submittedName>
</protein>
<dbReference type="NCBIfam" id="NF005559">
    <property type="entry name" value="PRK07231.1"/>
    <property type="match status" value="1"/>
</dbReference>
<dbReference type="InterPro" id="IPR057326">
    <property type="entry name" value="KR_dom"/>
</dbReference>
<dbReference type="NCBIfam" id="NF004778">
    <property type="entry name" value="PRK06124.1"/>
    <property type="match status" value="1"/>
</dbReference>
<dbReference type="InterPro" id="IPR020904">
    <property type="entry name" value="Sc_DH/Rdtase_CS"/>
</dbReference>
<comment type="similarity">
    <text evidence="1">Belongs to the short-chain dehydrogenases/reductases (SDR) family.</text>
</comment>
<evidence type="ECO:0000313" key="4">
    <source>
        <dbReference type="Proteomes" id="UP001375743"/>
    </source>
</evidence>
<dbReference type="Pfam" id="PF13561">
    <property type="entry name" value="adh_short_C2"/>
    <property type="match status" value="1"/>
</dbReference>